<comment type="subcellular location">
    <subcellularLocation>
        <location evidence="1">Secreted</location>
    </subcellularLocation>
</comment>
<dbReference type="AlphaFoldDB" id="A0A6N8DKI4"/>
<name>A0A6N8DKI4_RHOAC</name>
<evidence type="ECO:0000256" key="1">
    <source>
        <dbReference type="ARBA" id="ARBA00004613"/>
    </source>
</evidence>
<organism evidence="3 4">
    <name type="scientific">Rhodoblastus acidophilus</name>
    <name type="common">Rhodopseudomonas acidophila</name>
    <dbReference type="NCBI Taxonomy" id="1074"/>
    <lineage>
        <taxon>Bacteria</taxon>
        <taxon>Pseudomonadati</taxon>
        <taxon>Pseudomonadota</taxon>
        <taxon>Alphaproteobacteria</taxon>
        <taxon>Hyphomicrobiales</taxon>
        <taxon>Rhodoblastaceae</taxon>
        <taxon>Rhodoblastus</taxon>
    </lineage>
</organism>
<dbReference type="InterPro" id="IPR001343">
    <property type="entry name" value="Hemolysn_Ca-bd"/>
</dbReference>
<dbReference type="RefSeq" id="WP_155445785.1">
    <property type="nucleotide sequence ID" value="NZ_JAOQNR010000006.1"/>
</dbReference>
<evidence type="ECO:0000256" key="2">
    <source>
        <dbReference type="ARBA" id="ARBA00022525"/>
    </source>
</evidence>
<dbReference type="PANTHER" id="PTHR38340">
    <property type="entry name" value="S-LAYER PROTEIN"/>
    <property type="match status" value="1"/>
</dbReference>
<dbReference type="PANTHER" id="PTHR38340:SF1">
    <property type="entry name" value="S-LAYER PROTEIN"/>
    <property type="match status" value="1"/>
</dbReference>
<reference evidence="3 4" key="1">
    <citation type="submission" date="2019-11" db="EMBL/GenBank/DDBJ databases">
        <title>Whole-genome sequence of a Rhodoblastus acidophilus DSM 142.</title>
        <authorList>
            <person name="Kyndt J.A."/>
            <person name="Meyer T.E."/>
        </authorList>
    </citation>
    <scope>NUCLEOTIDE SEQUENCE [LARGE SCALE GENOMIC DNA]</scope>
    <source>
        <strain evidence="3 4">DSM 142</strain>
    </source>
</reference>
<dbReference type="InterPro" id="IPR050557">
    <property type="entry name" value="RTX_toxin/Mannuronan_C5-epim"/>
</dbReference>
<evidence type="ECO:0000313" key="4">
    <source>
        <dbReference type="Proteomes" id="UP000439113"/>
    </source>
</evidence>
<gene>
    <name evidence="3" type="ORF">GJ654_08795</name>
</gene>
<accession>A0A6N8DKI4</accession>
<dbReference type="InterPro" id="IPR018511">
    <property type="entry name" value="Hemolysin-typ_Ca-bd_CS"/>
</dbReference>
<evidence type="ECO:0008006" key="5">
    <source>
        <dbReference type="Google" id="ProtNLM"/>
    </source>
</evidence>
<dbReference type="SUPFAM" id="SSF51120">
    <property type="entry name" value="beta-Roll"/>
    <property type="match status" value="8"/>
</dbReference>
<proteinExistence type="predicted"/>
<dbReference type="Pfam" id="PF00353">
    <property type="entry name" value="HemolysinCabind"/>
    <property type="match status" value="12"/>
</dbReference>
<dbReference type="Gene3D" id="2.150.10.10">
    <property type="entry name" value="Serralysin-like metalloprotease, C-terminal"/>
    <property type="match status" value="7"/>
</dbReference>
<dbReference type="PROSITE" id="PS00330">
    <property type="entry name" value="HEMOLYSIN_CALCIUM"/>
    <property type="match status" value="5"/>
</dbReference>
<dbReference type="PRINTS" id="PR00313">
    <property type="entry name" value="CABNDNGRPT"/>
</dbReference>
<sequence length="1237" mass="125841">MTTFTDGDDVYSAGLGFEDVNALGGTDTLVLNYGTLTGPIRCIWEGTKVTFTDDHSTGIVAYNFEKFEITGGSGADYLHGGGLADKLNGGAGNDTIESGMGQDQIDGGVGADRWTVNYSSISDDQVIQLLAGGAVFTVATTGATIKNIEAISITTGVGDDIIDTSAVAGDDSVILGVGDDTFSGGRGFDYADGGDGADTLTLNFGYATTDVYWVDLNYGNARYTNSDGFTESLRTDFIRFEKYNITGGAGNDDLRGGNDNDFLSGRDGNDILYGYGGIDTIGGGLGADTWVVDYTAFADDIGIDISTAVGVVSTGATVNNVEALSATTGAGDDTITANAGAYNDSISTGLGNDIVSTGRGLDNANGGDGDDLLVMNWSALTTSISWTDDYYGHYHFASADGLNRLDYYAFERYTLTGGSADDVLIGGGAYDTLIGGGGADSLNSAGGDAKIDGSAGNDIWAANLNASGEAANVLIDCAGSQTVSQGVAAGLDIRNIECLQLTTDAGADVISTAGYALNDSVSTRAGDDSVNLGLGKDSADGGDATDTLIMNWSTVTTSISWTDDYYGHYHFATADGVNRLDYYQFERYTLTGGTAADTLIGGGDYDVLVGGGGNDYLDSKAGSAKIDGGTANDTWVANLSAKAAKVLIDCAASQTVSQGALAGMDVRNIECLQLTTGVGADVISTAGYAFNDSVATGGGNDSIALGLGRDYADGGDGVDTLTINYSTATTSVRWTDLYYGNYQYADAAGTRSIRYYGIEKFVITGGSGGDQLRGGGYNDTLSGGGGNDILNSFQGVDVVNGGVGNDLWIGDQSSAVKNLTLVLNATGDGTLVNNGTQLTGIENIQLSAGSGSDTIDTHNVVGNDNVSTNAGNDAVNLGRGIDRADGGVGSDLLIFDFSSSTSSVTGTDLGYGWWKLADSDGVNSITFANFEQFDMTGGSGDDRLYGGGADDKINGGVGNDVMEGYGGNDLLTGGAGNDVFRFESGGNGVDTITDAAGGDIIRILNASLVGTVSSGDGTTLGNGGVQIRVNADTTTSLFVGTDNTAGADVTITLRGTYAVTAFTLSGRDIKLTAGSTTPGTPGNDVLVGTSGNDVLSGGAGDDSLDGKAGDDALDGGTGLDILIGGYGRDTMTGGTGADRFVFQTTADSQPGTIYRDIITDFIAADGDKVDMSAIDANPVVAGNQAFTYINTADFSGVAGQLRFSSGVVEADVDGNGIADFQLTLNNVTTVAAGNFIL</sequence>
<dbReference type="EMBL" id="WNKS01000006">
    <property type="protein sequence ID" value="MTV31090.1"/>
    <property type="molecule type" value="Genomic_DNA"/>
</dbReference>
<keyword evidence="2" id="KW-0964">Secreted</keyword>
<dbReference type="Proteomes" id="UP000439113">
    <property type="component" value="Unassembled WGS sequence"/>
</dbReference>
<dbReference type="GO" id="GO:0005509">
    <property type="term" value="F:calcium ion binding"/>
    <property type="evidence" value="ECO:0007669"/>
    <property type="project" value="InterPro"/>
</dbReference>
<protein>
    <recommendedName>
        <fullName evidence="5">Calcium-binding protein</fullName>
    </recommendedName>
</protein>
<dbReference type="InterPro" id="IPR011049">
    <property type="entry name" value="Serralysin-like_metalloprot_C"/>
</dbReference>
<evidence type="ECO:0000313" key="3">
    <source>
        <dbReference type="EMBL" id="MTV31090.1"/>
    </source>
</evidence>
<comment type="caution">
    <text evidence="3">The sequence shown here is derived from an EMBL/GenBank/DDBJ whole genome shotgun (WGS) entry which is preliminary data.</text>
</comment>
<dbReference type="GO" id="GO:0005576">
    <property type="term" value="C:extracellular region"/>
    <property type="evidence" value="ECO:0007669"/>
    <property type="project" value="UniProtKB-SubCell"/>
</dbReference>
<dbReference type="OrthoDB" id="5618759at2"/>